<dbReference type="EMBL" id="JAGSOH010000146">
    <property type="protein sequence ID" value="MBR7830652.1"/>
    <property type="molecule type" value="Genomic_DNA"/>
</dbReference>
<evidence type="ECO:0000313" key="4">
    <source>
        <dbReference type="Proteomes" id="UP000676325"/>
    </source>
</evidence>
<accession>A0A941IM35</accession>
<feature type="compositionally biased region" description="Acidic residues" evidence="1">
    <location>
        <begin position="370"/>
        <end position="384"/>
    </location>
</feature>
<sequence length="384" mass="40795">MKRAEAQAVLGELAAGQFGLVTSAQAREYGVDAVTVHRLQAAGLLQQVGHGVYQVAGAVTPTHLEIRVAWLRLNPQRPAWERDGRGERDGVVSHASACLLHELGDIPAPKVELTVTGKLQARDRWVRLRRHSQPLPEQDVTLVDGLPATTVERTILDLIKDGVDAGHLGGVIAEAERRGALDLPALAERAARFASRYSMPKATGMEVLTGLAAAAGQRLQSEQASELLGETAAAAYTAGQVDAFSALLEQRLREEGWQGGEALSQLLAPLRNALAHPVGGETSNLAAALETLLEPTRSVAERLDPAQLIPVFLTLQRHTESIAPYTAASTSSLASALLKFADAVRTASIAHPAASPRALEPNRSARPEIDPADLAEDDTDETEG</sequence>
<dbReference type="AlphaFoldDB" id="A0A941IM35"/>
<protein>
    <submittedName>
        <fullName evidence="3">Type IV toxin-antitoxin system AbiEi family antitoxin domain-containing protein</fullName>
    </submittedName>
</protein>
<evidence type="ECO:0000256" key="1">
    <source>
        <dbReference type="SAM" id="MobiDB-lite"/>
    </source>
</evidence>
<feature type="region of interest" description="Disordered" evidence="1">
    <location>
        <begin position="352"/>
        <end position="384"/>
    </location>
</feature>
<dbReference type="InterPro" id="IPR025159">
    <property type="entry name" value="AbiEi_N"/>
</dbReference>
<evidence type="ECO:0000313" key="3">
    <source>
        <dbReference type="EMBL" id="MBR7830652.1"/>
    </source>
</evidence>
<dbReference type="RefSeq" id="WP_212521775.1">
    <property type="nucleotide sequence ID" value="NZ_JAGSOH010000146.1"/>
</dbReference>
<dbReference type="Pfam" id="PF13338">
    <property type="entry name" value="AbiEi_4"/>
    <property type="match status" value="1"/>
</dbReference>
<gene>
    <name evidence="3" type="ORF">KDK95_30400</name>
</gene>
<reference evidence="3" key="1">
    <citation type="submission" date="2021-04" db="EMBL/GenBank/DDBJ databases">
        <title>Genome based classification of Actinospica acidithermotolerans sp. nov., an actinobacterium isolated from an Indonesian hot spring.</title>
        <authorList>
            <person name="Kusuma A.B."/>
            <person name="Putra K.E."/>
            <person name="Nafisah S."/>
            <person name="Loh J."/>
            <person name="Nouioui I."/>
            <person name="Goodfellow M."/>
        </authorList>
    </citation>
    <scope>NUCLEOTIDE SEQUENCE</scope>
    <source>
        <strain evidence="3">MGRD01-02</strain>
    </source>
</reference>
<feature type="domain" description="AbiEi antitoxin N-terminal" evidence="2">
    <location>
        <begin position="12"/>
        <end position="56"/>
    </location>
</feature>
<evidence type="ECO:0000259" key="2">
    <source>
        <dbReference type="Pfam" id="PF13338"/>
    </source>
</evidence>
<organism evidence="3 4">
    <name type="scientific">Actinospica acidithermotolerans</name>
    <dbReference type="NCBI Taxonomy" id="2828514"/>
    <lineage>
        <taxon>Bacteria</taxon>
        <taxon>Bacillati</taxon>
        <taxon>Actinomycetota</taxon>
        <taxon>Actinomycetes</taxon>
        <taxon>Catenulisporales</taxon>
        <taxon>Actinospicaceae</taxon>
        <taxon>Actinospica</taxon>
    </lineage>
</organism>
<name>A0A941IM35_9ACTN</name>
<keyword evidence="4" id="KW-1185">Reference proteome</keyword>
<comment type="caution">
    <text evidence="3">The sequence shown here is derived from an EMBL/GenBank/DDBJ whole genome shotgun (WGS) entry which is preliminary data.</text>
</comment>
<proteinExistence type="predicted"/>
<dbReference type="Proteomes" id="UP000676325">
    <property type="component" value="Unassembled WGS sequence"/>
</dbReference>